<dbReference type="Gene3D" id="3.10.450.50">
    <property type="match status" value="1"/>
</dbReference>
<dbReference type="Pfam" id="PF12680">
    <property type="entry name" value="SnoaL_2"/>
    <property type="match status" value="1"/>
</dbReference>
<evidence type="ECO:0000313" key="3">
    <source>
        <dbReference type="Proteomes" id="UP001501116"/>
    </source>
</evidence>
<gene>
    <name evidence="2" type="ORF">GCM10009754_22850</name>
</gene>
<reference evidence="2 3" key="1">
    <citation type="journal article" date="2019" name="Int. J. Syst. Evol. Microbiol.">
        <title>The Global Catalogue of Microorganisms (GCM) 10K type strain sequencing project: providing services to taxonomists for standard genome sequencing and annotation.</title>
        <authorList>
            <consortium name="The Broad Institute Genomics Platform"/>
            <consortium name="The Broad Institute Genome Sequencing Center for Infectious Disease"/>
            <person name="Wu L."/>
            <person name="Ma J."/>
        </authorList>
    </citation>
    <scope>NUCLEOTIDE SEQUENCE [LARGE SCALE GENOMIC DNA]</scope>
    <source>
        <strain evidence="2 3">JCM 14545</strain>
    </source>
</reference>
<dbReference type="EMBL" id="BAAANN010000007">
    <property type="protein sequence ID" value="GAA1953111.1"/>
    <property type="molecule type" value="Genomic_DNA"/>
</dbReference>
<dbReference type="InterPro" id="IPR037401">
    <property type="entry name" value="SnoaL-like"/>
</dbReference>
<evidence type="ECO:0000259" key="1">
    <source>
        <dbReference type="Pfam" id="PF12680"/>
    </source>
</evidence>
<dbReference type="InterPro" id="IPR032710">
    <property type="entry name" value="NTF2-like_dom_sf"/>
</dbReference>
<organism evidence="2 3">
    <name type="scientific">Amycolatopsis minnesotensis</name>
    <dbReference type="NCBI Taxonomy" id="337894"/>
    <lineage>
        <taxon>Bacteria</taxon>
        <taxon>Bacillati</taxon>
        <taxon>Actinomycetota</taxon>
        <taxon>Actinomycetes</taxon>
        <taxon>Pseudonocardiales</taxon>
        <taxon>Pseudonocardiaceae</taxon>
        <taxon>Amycolatopsis</taxon>
    </lineage>
</organism>
<protein>
    <submittedName>
        <fullName evidence="2">Nuclear transport factor 2 family protein</fullName>
    </submittedName>
</protein>
<dbReference type="RefSeq" id="WP_344416533.1">
    <property type="nucleotide sequence ID" value="NZ_BAAANN010000007.1"/>
</dbReference>
<name>A0ABN2QLY2_9PSEU</name>
<dbReference type="SUPFAM" id="SSF54427">
    <property type="entry name" value="NTF2-like"/>
    <property type="match status" value="1"/>
</dbReference>
<keyword evidence="3" id="KW-1185">Reference proteome</keyword>
<comment type="caution">
    <text evidence="2">The sequence shown here is derived from an EMBL/GenBank/DDBJ whole genome shotgun (WGS) entry which is preliminary data.</text>
</comment>
<sequence>METSEVTVRYREAAETGDVDLALSTFAHEAVVRSPLTNRVSFTGHGQLRELLTVAFEHLEDVRFHTDIGDEHTRVVIYRATVRGEDVEEATLLKLEEGLIVEATLFVRTLPGTVAMMDAFGPGIARRNGRPWAARLLSVLSKPLLGMVRGGDRFAVPLAGPKR</sequence>
<feature type="domain" description="SnoaL-like" evidence="1">
    <location>
        <begin position="9"/>
        <end position="102"/>
    </location>
</feature>
<evidence type="ECO:0000313" key="2">
    <source>
        <dbReference type="EMBL" id="GAA1953111.1"/>
    </source>
</evidence>
<dbReference type="Proteomes" id="UP001501116">
    <property type="component" value="Unassembled WGS sequence"/>
</dbReference>
<proteinExistence type="predicted"/>
<accession>A0ABN2QLY2</accession>